<organism evidence="1">
    <name type="scientific">Lepeophtheirus salmonis</name>
    <name type="common">Salmon louse</name>
    <name type="synonym">Caligus salmonis</name>
    <dbReference type="NCBI Taxonomy" id="72036"/>
    <lineage>
        <taxon>Eukaryota</taxon>
        <taxon>Metazoa</taxon>
        <taxon>Ecdysozoa</taxon>
        <taxon>Arthropoda</taxon>
        <taxon>Crustacea</taxon>
        <taxon>Multicrustacea</taxon>
        <taxon>Hexanauplia</taxon>
        <taxon>Copepoda</taxon>
        <taxon>Siphonostomatoida</taxon>
        <taxon>Caligidae</taxon>
        <taxon>Lepeophtheirus</taxon>
    </lineage>
</organism>
<protein>
    <submittedName>
        <fullName evidence="1">Uncharacterized protein</fullName>
    </submittedName>
</protein>
<evidence type="ECO:0000313" key="1">
    <source>
        <dbReference type="EMBL" id="CDW22889.1"/>
    </source>
</evidence>
<dbReference type="EMBL" id="HACA01005528">
    <property type="protein sequence ID" value="CDW22889.1"/>
    <property type="molecule type" value="Transcribed_RNA"/>
</dbReference>
<accession>A0A0K2T9Y9</accession>
<dbReference type="AlphaFoldDB" id="A0A0K2T9Y9"/>
<sequence length="71" mass="8187">MLSFTWLERGCNFFMKAVTVLYISCTKIPLRWSLTFSSYMIAVTSTANPRYATQSSSESSWMSCPFFPYKS</sequence>
<name>A0A0K2T9Y9_LEPSM</name>
<proteinExistence type="predicted"/>
<reference evidence="1" key="1">
    <citation type="submission" date="2014-05" db="EMBL/GenBank/DDBJ databases">
        <authorList>
            <person name="Chronopoulou M."/>
        </authorList>
    </citation>
    <scope>NUCLEOTIDE SEQUENCE</scope>
    <source>
        <tissue evidence="1">Whole organism</tissue>
    </source>
</reference>